<feature type="compositionally biased region" description="Basic and acidic residues" evidence="8">
    <location>
        <begin position="1177"/>
        <end position="1193"/>
    </location>
</feature>
<dbReference type="InterPro" id="IPR001789">
    <property type="entry name" value="Sig_transdc_resp-reg_receiver"/>
</dbReference>
<dbReference type="Pfam" id="PF00536">
    <property type="entry name" value="SAM_1"/>
    <property type="match status" value="1"/>
</dbReference>
<evidence type="ECO:0000313" key="11">
    <source>
        <dbReference type="EMBL" id="GBG25573.1"/>
    </source>
</evidence>
<keyword evidence="7" id="KW-0175">Coiled coil</keyword>
<evidence type="ECO:0000256" key="2">
    <source>
        <dbReference type="ARBA" id="ARBA00022490"/>
    </source>
</evidence>
<evidence type="ECO:0000256" key="5">
    <source>
        <dbReference type="PROSITE-ProRule" id="PRU00023"/>
    </source>
</evidence>
<dbReference type="SMART" id="SM00248">
    <property type="entry name" value="ANK"/>
    <property type="match status" value="2"/>
</dbReference>
<dbReference type="InterPro" id="IPR002110">
    <property type="entry name" value="Ankyrin_rpt"/>
</dbReference>
<dbReference type="SMART" id="SM00015">
    <property type="entry name" value="IQ"/>
    <property type="match status" value="6"/>
</dbReference>
<dbReference type="SUPFAM" id="SSF47769">
    <property type="entry name" value="SAM/Pointed domain"/>
    <property type="match status" value="1"/>
</dbReference>
<dbReference type="GO" id="GO:0005737">
    <property type="term" value="C:cytoplasm"/>
    <property type="evidence" value="ECO:0007669"/>
    <property type="project" value="UniProtKB-SubCell"/>
</dbReference>
<keyword evidence="5" id="KW-0040">ANK repeat</keyword>
<dbReference type="InParanoid" id="A0A2R5GAI9"/>
<dbReference type="GO" id="GO:0007051">
    <property type="term" value="P:spindle organization"/>
    <property type="evidence" value="ECO:0007669"/>
    <property type="project" value="TreeGrafter"/>
</dbReference>
<feature type="compositionally biased region" description="Basic and acidic residues" evidence="8">
    <location>
        <begin position="524"/>
        <end position="533"/>
    </location>
</feature>
<dbReference type="SMART" id="SM00448">
    <property type="entry name" value="REC"/>
    <property type="match status" value="1"/>
</dbReference>
<feature type="region of interest" description="Disordered" evidence="8">
    <location>
        <begin position="23"/>
        <end position="66"/>
    </location>
</feature>
<dbReference type="GO" id="GO:0051295">
    <property type="term" value="P:establishment of meiotic spindle localization"/>
    <property type="evidence" value="ECO:0007669"/>
    <property type="project" value="TreeGrafter"/>
</dbReference>
<dbReference type="GO" id="GO:0005516">
    <property type="term" value="F:calmodulin binding"/>
    <property type="evidence" value="ECO:0007669"/>
    <property type="project" value="UniProtKB-KW"/>
</dbReference>
<dbReference type="Proteomes" id="UP000241890">
    <property type="component" value="Unassembled WGS sequence"/>
</dbReference>
<feature type="compositionally biased region" description="Basic and acidic residues" evidence="8">
    <location>
        <begin position="382"/>
        <end position="396"/>
    </location>
</feature>
<dbReference type="GO" id="GO:0000278">
    <property type="term" value="P:mitotic cell cycle"/>
    <property type="evidence" value="ECO:0007669"/>
    <property type="project" value="TreeGrafter"/>
</dbReference>
<feature type="compositionally biased region" description="Low complexity" evidence="8">
    <location>
        <begin position="684"/>
        <end position="693"/>
    </location>
</feature>
<dbReference type="InterPro" id="IPR013761">
    <property type="entry name" value="SAM/pointed_sf"/>
</dbReference>
<dbReference type="PROSITE" id="PS50105">
    <property type="entry name" value="SAM_DOMAIN"/>
    <property type="match status" value="1"/>
</dbReference>
<keyword evidence="11" id="KW-0808">Transferase</keyword>
<feature type="region of interest" description="Disordered" evidence="8">
    <location>
        <begin position="377"/>
        <end position="398"/>
    </location>
</feature>
<sequence>MTEEEEQPALEIDASLSRNLSLNLDTRIKTPNSVASPNASRVRKRPRGGRRRSDERARFGSPRATATDAVALGIQVGHATAHVEDHDASEDLGDVGASGETDVEKAESAASLRAREAHNFTIAGTSAAALDATGAIKINAPPVVDQHYPNPFNCRGDFCDFPVQEPATLYSKAPETVSKRSGQVGLALAKRLFSKNELEAMAMKMGFNMATPQGHEDALEALGKRLEATGPGPDITKRIQHYAKPQYEHYQLPMKSIAMARKEKRGFVASMGVQGGANPSSQKRAPGADTFARPKDRGIEGLDAREHLLEQHGGVPLSHFYEHVTVCPNCYRIYSTLDQARDILEGEAMRRSRREAALRGAARDAAREDLIARLNAKGQQRRALDGREPATRERTRTPSPIRSARRYVQELPELLPNRSTPDLPTRAELREEEDRKAVELAQNLTNAVVKAVEGGACTREEAKRLQAEHESLQKFEDLESYLRGTRERKYNEAASALIAHEANPRSRRAPKSNKAGKRGGHLSLADREKEKERDARRYKGQILLAEEDDDIREQVSSILRDAEYTVTVFSDGPPALEMCRDNYFDLFLTSTLLPSLNGLEVAKLLRKREKKGDPDKQRLPLVALAAETAPEDLRLYMDAGFDGCVSKPVDEVSLLNTVRAAIPRHEPSKSAAKRLARKLGPGGSSTTATSGSADFEVPLTRPTTSGLMTSSDVVKLTLPMPRNNLDEEASSTGVFQMDADTSFPYLVMGEKRSGSRLFNIVVLHDFFDTYETMQIFFRPIVTKYPGLQVLVFNLPGQAFTEWRRDALLNNEYYDHCVDALLRHVDYNGTKELETRGPYATPFYLMGFGNGANIAMQYAARCKPPKMRALLSLNGFSHVDPHLAGILHDCMNVFSCAPATRPDLPVYFYTRFLFSSAYLSKVSTPLALNLYTAVHNPITLEGRMQICKGSLAHADLRDEIKQLDKPIILVQSSQGGLVKPLHVEPVVKLRGGEARSIRQCLKDRSRPCVIWLRSGHELFQECRRPVSDLIEQLCTGYHENHDVAFLSTADDTEAQSPGRSRRPRDSGKRGGVGGATGQPSKFFEDRFIDNVLGTLDKVRQEGSVEANPFAPNSQQQQQLQQQQQQRPGSREAKQSMQSSMDQLNESDDPAENPRAELSRWQNFREETGRRAQGPSAAERNRAAQDAKASRRKDAAAAAAASAAAAADLSFDPTMRNFDWAQKRRKGTDPDSDDEGDFDPRFGGVPARAMKPVEVPEIREYMRWRIARNKKRLAKFVRSACVIQRAWRAFLARTLAEKLRTTRAALLIQSKWRAKLARDELEQRRQEEWAARLVQRCWRGKAGRDLFRERRAQVNAARHMQRIFRGRQGKKRVEGIKQKRRRAAMAIQNMVRAHIARKLTWRLRQQRNAAIDIQRVYRGHRGRGRASLERDKYLFSKAQSQGIDFGRQMLLEHKLHGTRLQSEVSMLTREKVETEEKVEALLSEISEFDKGVRALEKEMHELSAVETEAKGVLDEEARIELREQKMRLDHEFGIMLGKIADRKERLKNLEVKLQTIDRTRQGKEEELRDLERKLVVLLEEQQQELEQIKRRQQTRGELALPETAATALQVGAGGGVGGGAALGGPMASPYAGPTPQQQQQANNMMQSTESLMKFGFMSMSLTYFSSLNMVRAMRKVGALNTVLHGPAGTGAGQAQIQALLSGANGSSAGGKAGDAKTGAGDSSGSAGSSGHFRPGFRKGQMPEEQDALTVTTWTVEDVGDWLGTLKLKQYRACFADAAIDGAFLYDLNDDDLRNTLGIEHNLHRKKILSSIVKLRRMEEAHSAQSMSNTSLSGSSLMSIQAVKNSAGGTTMNGSSGSGPAPVMPVVPSVDSMDDTDGRPISAAASLTVHPDKLLSMARHGKVREMREAMQALPDRPFDPSDVTEQYVDSYGTKYSDELGRLQWFINKADEHGNTLMTIAAQNGRIKVAKLLLDKGANVNHQNVQGQTPLHYAMAYNFYELGAWLTDAAEGASANDQLLNMYGLTPYDGLSPE</sequence>
<evidence type="ECO:0000256" key="6">
    <source>
        <dbReference type="PROSITE-ProRule" id="PRU00169"/>
    </source>
</evidence>
<feature type="compositionally biased region" description="Low complexity" evidence="8">
    <location>
        <begin position="1113"/>
        <end position="1124"/>
    </location>
</feature>
<evidence type="ECO:0000313" key="12">
    <source>
        <dbReference type="Proteomes" id="UP000241890"/>
    </source>
</evidence>
<feature type="region of interest" description="Disordered" evidence="8">
    <location>
        <begin position="1106"/>
        <end position="1193"/>
    </location>
</feature>
<feature type="compositionally biased region" description="Polar residues" evidence="8">
    <location>
        <begin position="1133"/>
        <end position="1142"/>
    </location>
</feature>
<evidence type="ECO:0000259" key="10">
    <source>
        <dbReference type="PROSITE" id="PS50110"/>
    </source>
</evidence>
<feature type="coiled-coil region" evidence="7">
    <location>
        <begin position="1462"/>
        <end position="1496"/>
    </location>
</feature>
<dbReference type="PANTHER" id="PTHR22706">
    <property type="entry name" value="ASSEMBLY FACTOR FOR SPINDLE MICROTUBULES"/>
    <property type="match status" value="1"/>
</dbReference>
<dbReference type="GO" id="GO:0000160">
    <property type="term" value="P:phosphorelay signal transduction system"/>
    <property type="evidence" value="ECO:0007669"/>
    <property type="project" value="InterPro"/>
</dbReference>
<feature type="region of interest" description="Disordered" evidence="8">
    <location>
        <begin position="666"/>
        <end position="703"/>
    </location>
</feature>
<dbReference type="InterPro" id="IPR000048">
    <property type="entry name" value="IQ_motif_EF-hand-BS"/>
</dbReference>
<dbReference type="PROSITE" id="PS50297">
    <property type="entry name" value="ANK_REP_REGION"/>
    <property type="match status" value="1"/>
</dbReference>
<feature type="compositionally biased region" description="Basic residues" evidence="8">
    <location>
        <begin position="505"/>
        <end position="520"/>
    </location>
</feature>
<dbReference type="SUPFAM" id="SSF52172">
    <property type="entry name" value="CheY-like"/>
    <property type="match status" value="1"/>
</dbReference>
<accession>A0A2R5GAI9</accession>
<dbReference type="InterPro" id="IPR036770">
    <property type="entry name" value="Ankyrin_rpt-contain_sf"/>
</dbReference>
<comment type="caution">
    <text evidence="11">The sequence shown here is derived from an EMBL/GenBank/DDBJ whole genome shotgun (WGS) entry which is preliminary data.</text>
</comment>
<feature type="compositionally biased region" description="Low complexity" evidence="8">
    <location>
        <begin position="1713"/>
        <end position="1728"/>
    </location>
</feature>
<feature type="region of interest" description="Disordered" evidence="8">
    <location>
        <begin position="496"/>
        <end position="533"/>
    </location>
</feature>
<feature type="region of interest" description="Disordered" evidence="8">
    <location>
        <begin position="1045"/>
        <end position="1080"/>
    </location>
</feature>
<evidence type="ECO:0000256" key="1">
    <source>
        <dbReference type="ARBA" id="ARBA00004496"/>
    </source>
</evidence>
<dbReference type="PROSITE" id="PS50096">
    <property type="entry name" value="IQ"/>
    <property type="match status" value="5"/>
</dbReference>
<evidence type="ECO:0000256" key="3">
    <source>
        <dbReference type="ARBA" id="ARBA00022737"/>
    </source>
</evidence>
<dbReference type="CDD" id="cd17546">
    <property type="entry name" value="REC_hyHK_CKI1_RcsC-like"/>
    <property type="match status" value="1"/>
</dbReference>
<dbReference type="Gene3D" id="3.40.50.1820">
    <property type="entry name" value="alpha/beta hydrolase"/>
    <property type="match status" value="1"/>
</dbReference>
<reference evidence="11 12" key="1">
    <citation type="submission" date="2017-12" db="EMBL/GenBank/DDBJ databases">
        <title>Sequencing, de novo assembly and annotation of complete genome of a new Thraustochytrid species, strain FCC1311.</title>
        <authorList>
            <person name="Sedici K."/>
            <person name="Godart F."/>
            <person name="Aiese Cigliano R."/>
            <person name="Sanseverino W."/>
            <person name="Barakat M."/>
            <person name="Ortet P."/>
            <person name="Marechal E."/>
            <person name="Cagnac O."/>
            <person name="Amato A."/>
        </authorList>
    </citation>
    <scope>NUCLEOTIDE SEQUENCE [LARGE SCALE GENOMIC DNA]</scope>
</reference>
<evidence type="ECO:0000256" key="8">
    <source>
        <dbReference type="SAM" id="MobiDB-lite"/>
    </source>
</evidence>
<dbReference type="Pfam" id="PF12796">
    <property type="entry name" value="Ank_2"/>
    <property type="match status" value="1"/>
</dbReference>
<evidence type="ECO:0000256" key="4">
    <source>
        <dbReference type="ARBA" id="ARBA00022860"/>
    </source>
</evidence>
<feature type="compositionally biased region" description="Basic residues" evidence="8">
    <location>
        <begin position="41"/>
        <end position="50"/>
    </location>
</feature>
<keyword evidence="3" id="KW-0677">Repeat</keyword>
<evidence type="ECO:0000259" key="9">
    <source>
        <dbReference type="PROSITE" id="PS50105"/>
    </source>
</evidence>
<dbReference type="SMART" id="SM00454">
    <property type="entry name" value="SAM"/>
    <property type="match status" value="1"/>
</dbReference>
<dbReference type="EMBL" id="BEYU01000013">
    <property type="protein sequence ID" value="GBG25573.1"/>
    <property type="molecule type" value="Genomic_DNA"/>
</dbReference>
<evidence type="ECO:0000256" key="7">
    <source>
        <dbReference type="SAM" id="Coils"/>
    </source>
</evidence>
<dbReference type="SUPFAM" id="SSF48403">
    <property type="entry name" value="Ankyrin repeat"/>
    <property type="match status" value="1"/>
</dbReference>
<feature type="coiled-coil region" evidence="7">
    <location>
        <begin position="1537"/>
        <end position="1593"/>
    </location>
</feature>
<dbReference type="InterPro" id="IPR029058">
    <property type="entry name" value="AB_hydrolase_fold"/>
</dbReference>
<dbReference type="InterPro" id="IPR011006">
    <property type="entry name" value="CheY-like_superfamily"/>
</dbReference>
<dbReference type="GO" id="GO:0016301">
    <property type="term" value="F:kinase activity"/>
    <property type="evidence" value="ECO:0007669"/>
    <property type="project" value="UniProtKB-KW"/>
</dbReference>
<dbReference type="GO" id="GO:0000922">
    <property type="term" value="C:spindle pole"/>
    <property type="evidence" value="ECO:0007669"/>
    <property type="project" value="TreeGrafter"/>
</dbReference>
<protein>
    <submittedName>
        <fullName evidence="11">Ankyrin repeat and protein kinase domain-containing protein 1</fullName>
    </submittedName>
</protein>
<comment type="caution">
    <text evidence="6">Lacks conserved residue(s) required for the propagation of feature annotation.</text>
</comment>
<feature type="repeat" description="ANK" evidence="5">
    <location>
        <begin position="1949"/>
        <end position="1981"/>
    </location>
</feature>
<dbReference type="Gene3D" id="1.10.150.50">
    <property type="entry name" value="Transcription Factor, Ets-1"/>
    <property type="match status" value="1"/>
</dbReference>
<organism evidence="11 12">
    <name type="scientific">Hondaea fermentalgiana</name>
    <dbReference type="NCBI Taxonomy" id="2315210"/>
    <lineage>
        <taxon>Eukaryota</taxon>
        <taxon>Sar</taxon>
        <taxon>Stramenopiles</taxon>
        <taxon>Bigyra</taxon>
        <taxon>Labyrinthulomycetes</taxon>
        <taxon>Thraustochytrida</taxon>
        <taxon>Thraustochytriidae</taxon>
        <taxon>Hondaea</taxon>
    </lineage>
</organism>
<dbReference type="SUPFAM" id="SSF53474">
    <property type="entry name" value="alpha/beta-Hydrolases"/>
    <property type="match status" value="1"/>
</dbReference>
<feature type="domain" description="Response regulatory" evidence="10">
    <location>
        <begin position="541"/>
        <end position="662"/>
    </location>
</feature>
<keyword evidence="11" id="KW-0418">Kinase</keyword>
<keyword evidence="12" id="KW-1185">Reference proteome</keyword>
<proteinExistence type="predicted"/>
<feature type="domain" description="SAM" evidence="9">
    <location>
        <begin position="1751"/>
        <end position="1815"/>
    </location>
</feature>
<dbReference type="OrthoDB" id="196165at2759"/>
<name>A0A2R5GAI9_9STRA</name>
<dbReference type="InterPro" id="IPR001660">
    <property type="entry name" value="SAM"/>
</dbReference>
<dbReference type="InterPro" id="IPR051185">
    <property type="entry name" value="ASPM"/>
</dbReference>
<feature type="region of interest" description="Disordered" evidence="8">
    <location>
        <begin position="83"/>
        <end position="110"/>
    </location>
</feature>
<dbReference type="PROSITE" id="PS50088">
    <property type="entry name" value="ANK_REPEAT"/>
    <property type="match status" value="1"/>
</dbReference>
<dbReference type="Pfam" id="PF00612">
    <property type="entry name" value="IQ"/>
    <property type="match status" value="2"/>
</dbReference>
<feature type="compositionally biased region" description="Basic and acidic residues" evidence="8">
    <location>
        <begin position="1150"/>
        <end position="1168"/>
    </location>
</feature>
<dbReference type="PANTHER" id="PTHR22706:SF1">
    <property type="entry name" value="ASSEMBLY FACTOR FOR SPINDLE MICROTUBULES"/>
    <property type="match status" value="1"/>
</dbReference>
<gene>
    <name evidence="11" type="ORF">FCC1311_017922</name>
</gene>
<feature type="region of interest" description="Disordered" evidence="8">
    <location>
        <begin position="1705"/>
        <end position="1742"/>
    </location>
</feature>
<dbReference type="Gene3D" id="1.20.5.190">
    <property type="match status" value="2"/>
</dbReference>
<feature type="region of interest" description="Disordered" evidence="8">
    <location>
        <begin position="1219"/>
        <end position="1243"/>
    </location>
</feature>
<comment type="subcellular location">
    <subcellularLocation>
        <location evidence="1">Cytoplasm</location>
    </subcellularLocation>
</comment>
<feature type="compositionally biased region" description="Polar residues" evidence="8">
    <location>
        <begin position="23"/>
        <end position="39"/>
    </location>
</feature>
<dbReference type="Gene3D" id="3.40.50.2300">
    <property type="match status" value="1"/>
</dbReference>
<keyword evidence="4" id="KW-0112">Calmodulin-binding</keyword>
<dbReference type="Gene3D" id="1.25.40.20">
    <property type="entry name" value="Ankyrin repeat-containing domain"/>
    <property type="match status" value="1"/>
</dbReference>
<keyword evidence="2" id="KW-0963">Cytoplasm</keyword>
<dbReference type="PROSITE" id="PS50110">
    <property type="entry name" value="RESPONSE_REGULATORY"/>
    <property type="match status" value="1"/>
</dbReference>
<dbReference type="Pfam" id="PF00072">
    <property type="entry name" value="Response_reg"/>
    <property type="match status" value="1"/>
</dbReference>